<proteinExistence type="predicted"/>
<accession>A0A239HR44</accession>
<dbReference type="AlphaFoldDB" id="A0A239HR44"/>
<name>A0A239HR44_9BACT</name>
<protein>
    <submittedName>
        <fullName evidence="2">Uncharacterized protein</fullName>
    </submittedName>
</protein>
<evidence type="ECO:0000313" key="2">
    <source>
        <dbReference type="EMBL" id="SNS83393.1"/>
    </source>
</evidence>
<feature type="transmembrane region" description="Helical" evidence="1">
    <location>
        <begin position="12"/>
        <end position="29"/>
    </location>
</feature>
<evidence type="ECO:0000313" key="3">
    <source>
        <dbReference type="Proteomes" id="UP000198432"/>
    </source>
</evidence>
<organism evidence="2 3">
    <name type="scientific">Pontibacter ummariensis</name>
    <dbReference type="NCBI Taxonomy" id="1610492"/>
    <lineage>
        <taxon>Bacteria</taxon>
        <taxon>Pseudomonadati</taxon>
        <taxon>Bacteroidota</taxon>
        <taxon>Cytophagia</taxon>
        <taxon>Cytophagales</taxon>
        <taxon>Hymenobacteraceae</taxon>
        <taxon>Pontibacter</taxon>
    </lineage>
</organism>
<sequence>MQAGETCIKEKGLLIKAAPFLLYLIRFYFL</sequence>
<dbReference type="EMBL" id="FZOQ01000014">
    <property type="protein sequence ID" value="SNS83393.1"/>
    <property type="molecule type" value="Genomic_DNA"/>
</dbReference>
<keyword evidence="1" id="KW-0472">Membrane</keyword>
<keyword evidence="1" id="KW-0812">Transmembrane</keyword>
<reference evidence="3" key="1">
    <citation type="submission" date="2017-06" db="EMBL/GenBank/DDBJ databases">
        <authorList>
            <person name="Varghese N."/>
            <person name="Submissions S."/>
        </authorList>
    </citation>
    <scope>NUCLEOTIDE SEQUENCE [LARGE SCALE GENOMIC DNA]</scope>
    <source>
        <strain evidence="3">NKM1</strain>
    </source>
</reference>
<keyword evidence="3" id="KW-1185">Reference proteome</keyword>
<gene>
    <name evidence="2" type="ORF">SAMN06296052_114104</name>
</gene>
<evidence type="ECO:0000256" key="1">
    <source>
        <dbReference type="SAM" id="Phobius"/>
    </source>
</evidence>
<keyword evidence="1" id="KW-1133">Transmembrane helix</keyword>
<dbReference type="Proteomes" id="UP000198432">
    <property type="component" value="Unassembled WGS sequence"/>
</dbReference>